<dbReference type="EMBL" id="PEZL01000015">
    <property type="protein sequence ID" value="PIS13558.1"/>
    <property type="molecule type" value="Genomic_DNA"/>
</dbReference>
<dbReference type="InterPro" id="IPR044946">
    <property type="entry name" value="Restrct_endonuc_typeI_TRD_sf"/>
</dbReference>
<dbReference type="Pfam" id="PF01420">
    <property type="entry name" value="Methylase_S"/>
    <property type="match status" value="2"/>
</dbReference>
<dbReference type="InterPro" id="IPR052021">
    <property type="entry name" value="Type-I_RS_S_subunit"/>
</dbReference>
<dbReference type="InterPro" id="IPR000055">
    <property type="entry name" value="Restrct_endonuc_typeI_TRD"/>
</dbReference>
<sequence>MQYSIIQKSQLEGGLRLDAEYYQPEYLDLIANLKSQKSKTLGEIGKVAYGTTPSGGVFDKSGIPFVRSQNFSNLLIDRSELVFCTEEFHKQNKKSAIKPGDILFAAVGATGELAIVQDEIKEGNINQNIAAVRIADKNINPYFVGFFFASKPGQLQIERLITGNVQSYLNSEQIRSFIIPVLTIEQQNEIANYFQEIQNQIKTSNHLYSQAENLLLEELGLKDFSAKGGSASGGEVEDSLSYIVNLSEVKSAHRADAEYFQPKYNKLIEKIKSKNARILGDLVSMKKGIEPGAEAYQDEGRLFIRVSSLSKYGIEDKDQKYLGEELYQKLKNNHEPKVGEILLTKDATLGIAYVVRRQTEGIISSGILRLKMKDKEIENEYLALCLNSILGQMQAERDGGGSVITHWRPERIKSVLIPVLPKSAQQKIADLVQKSHEARKKAKELLEEAKQKVESLIEK</sequence>
<keyword evidence="2" id="KW-0680">Restriction system</keyword>
<protein>
    <recommendedName>
        <fullName evidence="5">Type I restriction modification DNA specificity domain-containing protein</fullName>
    </recommendedName>
</protein>
<evidence type="ECO:0000313" key="7">
    <source>
        <dbReference type="Proteomes" id="UP000230353"/>
    </source>
</evidence>
<organism evidence="6 7">
    <name type="scientific">Candidatus Tagabacteria bacterium CG09_land_8_20_14_0_10_41_14</name>
    <dbReference type="NCBI Taxonomy" id="1975021"/>
    <lineage>
        <taxon>Bacteria</taxon>
        <taxon>Candidatus Tagaibacteriota</taxon>
    </lineage>
</organism>
<accession>A0A2H0WNL7</accession>
<dbReference type="GO" id="GO:0003677">
    <property type="term" value="F:DNA binding"/>
    <property type="evidence" value="ECO:0007669"/>
    <property type="project" value="UniProtKB-KW"/>
</dbReference>
<comment type="similarity">
    <text evidence="1">Belongs to the type-I restriction system S methylase family.</text>
</comment>
<evidence type="ECO:0000256" key="2">
    <source>
        <dbReference type="ARBA" id="ARBA00022747"/>
    </source>
</evidence>
<dbReference type="SUPFAM" id="SSF116734">
    <property type="entry name" value="DNA methylase specificity domain"/>
    <property type="match status" value="2"/>
</dbReference>
<evidence type="ECO:0000256" key="1">
    <source>
        <dbReference type="ARBA" id="ARBA00010923"/>
    </source>
</evidence>
<dbReference type="PANTHER" id="PTHR30408">
    <property type="entry name" value="TYPE-1 RESTRICTION ENZYME ECOKI SPECIFICITY PROTEIN"/>
    <property type="match status" value="1"/>
</dbReference>
<evidence type="ECO:0000256" key="3">
    <source>
        <dbReference type="ARBA" id="ARBA00023125"/>
    </source>
</evidence>
<proteinExistence type="inferred from homology"/>
<name>A0A2H0WNL7_9BACT</name>
<comment type="caution">
    <text evidence="6">The sequence shown here is derived from an EMBL/GenBank/DDBJ whole genome shotgun (WGS) entry which is preliminary data.</text>
</comment>
<feature type="domain" description="Type I restriction modification DNA specificity" evidence="5">
    <location>
        <begin position="279"/>
        <end position="436"/>
    </location>
</feature>
<feature type="coiled-coil region" evidence="4">
    <location>
        <begin position="428"/>
        <end position="459"/>
    </location>
</feature>
<evidence type="ECO:0000256" key="4">
    <source>
        <dbReference type="SAM" id="Coils"/>
    </source>
</evidence>
<evidence type="ECO:0000313" key="6">
    <source>
        <dbReference type="EMBL" id="PIS13558.1"/>
    </source>
</evidence>
<feature type="domain" description="Type I restriction modification DNA specificity" evidence="5">
    <location>
        <begin position="37"/>
        <end position="212"/>
    </location>
</feature>
<dbReference type="Gene3D" id="3.90.220.20">
    <property type="entry name" value="DNA methylase specificity domains"/>
    <property type="match status" value="2"/>
</dbReference>
<keyword evidence="4" id="KW-0175">Coiled coil</keyword>
<keyword evidence="3" id="KW-0238">DNA-binding</keyword>
<dbReference type="GO" id="GO:0009307">
    <property type="term" value="P:DNA restriction-modification system"/>
    <property type="evidence" value="ECO:0007669"/>
    <property type="project" value="UniProtKB-KW"/>
</dbReference>
<dbReference type="AlphaFoldDB" id="A0A2H0WNL7"/>
<gene>
    <name evidence="6" type="ORF">COT67_01095</name>
</gene>
<evidence type="ECO:0000259" key="5">
    <source>
        <dbReference type="Pfam" id="PF01420"/>
    </source>
</evidence>
<dbReference type="PANTHER" id="PTHR30408:SF12">
    <property type="entry name" value="TYPE I RESTRICTION ENZYME MJAVIII SPECIFICITY SUBUNIT"/>
    <property type="match status" value="1"/>
</dbReference>
<dbReference type="Proteomes" id="UP000230353">
    <property type="component" value="Unassembled WGS sequence"/>
</dbReference>
<reference evidence="7" key="1">
    <citation type="submission" date="2017-09" db="EMBL/GenBank/DDBJ databases">
        <title>Depth-based differentiation of microbial function through sediment-hosted aquifers and enrichment of novel symbionts in the deep terrestrial subsurface.</title>
        <authorList>
            <person name="Probst A.J."/>
            <person name="Ladd B."/>
            <person name="Jarett J.K."/>
            <person name="Geller-Mcgrath D.E."/>
            <person name="Sieber C.M.K."/>
            <person name="Emerson J.B."/>
            <person name="Anantharaman K."/>
            <person name="Thomas B.C."/>
            <person name="Malmstrom R."/>
            <person name="Stieglmeier M."/>
            <person name="Klingl A."/>
            <person name="Woyke T."/>
            <person name="Ryan C.M."/>
            <person name="Banfield J.F."/>
        </authorList>
    </citation>
    <scope>NUCLEOTIDE SEQUENCE [LARGE SCALE GENOMIC DNA]</scope>
</reference>